<dbReference type="GO" id="GO:0043590">
    <property type="term" value="C:bacterial nucleoid"/>
    <property type="evidence" value="ECO:0007669"/>
    <property type="project" value="TreeGrafter"/>
</dbReference>
<dbReference type="PANTHER" id="PTHR33991:SF1">
    <property type="entry name" value="DNA REPAIR PROTEIN RECO"/>
    <property type="match status" value="1"/>
</dbReference>
<dbReference type="InterPro" id="IPR022572">
    <property type="entry name" value="DNA_rep/recomb_RecO_N"/>
</dbReference>
<evidence type="ECO:0000256" key="3">
    <source>
        <dbReference type="ARBA" id="ARBA00021310"/>
    </source>
</evidence>
<reference evidence="10 11" key="1">
    <citation type="submission" date="2016-08" db="EMBL/GenBank/DDBJ databases">
        <authorList>
            <person name="Seilhamer J.J."/>
        </authorList>
    </citation>
    <scope>NUCLEOTIDE SEQUENCE [LARGE SCALE GENOMIC DNA]</scope>
    <source>
        <strain evidence="10 11">PH27A</strain>
    </source>
</reference>
<dbReference type="InterPro" id="IPR042242">
    <property type="entry name" value="RecO_C"/>
</dbReference>
<keyword evidence="4 8" id="KW-0227">DNA damage</keyword>
<evidence type="ECO:0000256" key="5">
    <source>
        <dbReference type="ARBA" id="ARBA00023172"/>
    </source>
</evidence>
<dbReference type="STRING" id="197479.BFW38_09650"/>
<evidence type="ECO:0000256" key="1">
    <source>
        <dbReference type="ARBA" id="ARBA00003065"/>
    </source>
</evidence>
<dbReference type="Pfam" id="PF02565">
    <property type="entry name" value="RecO_C"/>
    <property type="match status" value="1"/>
</dbReference>
<dbReference type="Gene3D" id="1.20.1440.120">
    <property type="entry name" value="Recombination protein O, C-terminal domain"/>
    <property type="match status" value="1"/>
</dbReference>
<dbReference type="RefSeq" id="WP_068998263.1">
    <property type="nucleotide sequence ID" value="NZ_MDTQ01000001.1"/>
</dbReference>
<comment type="caution">
    <text evidence="10">The sequence shown here is derived from an EMBL/GenBank/DDBJ whole genome shotgun (WGS) entry which is preliminary data.</text>
</comment>
<dbReference type="Pfam" id="PF11967">
    <property type="entry name" value="RecO_N"/>
    <property type="match status" value="1"/>
</dbReference>
<dbReference type="OrthoDB" id="9804792at2"/>
<name>A0A1E2VAT5_9GAMM</name>
<dbReference type="InterPro" id="IPR012340">
    <property type="entry name" value="NA-bd_OB-fold"/>
</dbReference>
<dbReference type="Proteomes" id="UP000094291">
    <property type="component" value="Unassembled WGS sequence"/>
</dbReference>
<evidence type="ECO:0000256" key="7">
    <source>
        <dbReference type="ARBA" id="ARBA00033409"/>
    </source>
</evidence>
<accession>A0A1E2VAT5</accession>
<evidence type="ECO:0000256" key="8">
    <source>
        <dbReference type="HAMAP-Rule" id="MF_00201"/>
    </source>
</evidence>
<dbReference type="EMBL" id="MDTQ01000001">
    <property type="protein sequence ID" value="ODC03765.1"/>
    <property type="molecule type" value="Genomic_DNA"/>
</dbReference>
<dbReference type="NCBIfam" id="TIGR00613">
    <property type="entry name" value="reco"/>
    <property type="match status" value="1"/>
</dbReference>
<dbReference type="GO" id="GO:0006310">
    <property type="term" value="P:DNA recombination"/>
    <property type="evidence" value="ECO:0007669"/>
    <property type="project" value="UniProtKB-UniRule"/>
</dbReference>
<sequence>MVDEPLQPAFLLHARPYRDTSAIGHFLTLSDGRVDALVRGVRGRRSRHRAFLQPFTPLLLGWRGRGELKTAQRFEHAGTPVWLSGEALACGWYANELLVRLLKPFLSEALLFREYALLLPLLMDVEQREPALRRFELTLLATLGVVPMPDDFVQYDPESDYLWQEGLGFTPMMPHTAFSQELVWPHVNGRLLYHIGRDDWRDPQIRREAKQLTRQLLTPLLGNKPLQSRQLLQGLFKRTGRHPMNEEISSE</sequence>
<dbReference type="InterPro" id="IPR003717">
    <property type="entry name" value="RecO"/>
</dbReference>
<dbReference type="AlphaFoldDB" id="A0A1E2VAT5"/>
<dbReference type="HAMAP" id="MF_00201">
    <property type="entry name" value="RecO"/>
    <property type="match status" value="1"/>
</dbReference>
<organism evidence="10 11">
    <name type="scientific">Terasakiispira papahanaumokuakeensis</name>
    <dbReference type="NCBI Taxonomy" id="197479"/>
    <lineage>
        <taxon>Bacteria</taxon>
        <taxon>Pseudomonadati</taxon>
        <taxon>Pseudomonadota</taxon>
        <taxon>Gammaproteobacteria</taxon>
        <taxon>Oceanospirillales</taxon>
        <taxon>Terasakiispira</taxon>
    </lineage>
</organism>
<evidence type="ECO:0000256" key="2">
    <source>
        <dbReference type="ARBA" id="ARBA00007452"/>
    </source>
</evidence>
<evidence type="ECO:0000256" key="4">
    <source>
        <dbReference type="ARBA" id="ARBA00022763"/>
    </source>
</evidence>
<keyword evidence="6 8" id="KW-0234">DNA repair</keyword>
<dbReference type="Gene3D" id="2.40.50.140">
    <property type="entry name" value="Nucleic acid-binding proteins"/>
    <property type="match status" value="1"/>
</dbReference>
<comment type="similarity">
    <text evidence="2 8">Belongs to the RecO family.</text>
</comment>
<proteinExistence type="inferred from homology"/>
<protein>
    <recommendedName>
        <fullName evidence="3 8">DNA repair protein RecO</fullName>
    </recommendedName>
    <alternativeName>
        <fullName evidence="7 8">Recombination protein O</fullName>
    </alternativeName>
</protein>
<gene>
    <name evidence="8" type="primary">recO</name>
    <name evidence="10" type="ORF">BFW38_09650</name>
</gene>
<keyword evidence="5 8" id="KW-0233">DNA recombination</keyword>
<dbReference type="GO" id="GO:0006302">
    <property type="term" value="P:double-strand break repair"/>
    <property type="evidence" value="ECO:0007669"/>
    <property type="project" value="TreeGrafter"/>
</dbReference>
<evidence type="ECO:0000313" key="11">
    <source>
        <dbReference type="Proteomes" id="UP000094291"/>
    </source>
</evidence>
<comment type="function">
    <text evidence="1 8">Involved in DNA repair and RecF pathway recombination.</text>
</comment>
<evidence type="ECO:0000259" key="9">
    <source>
        <dbReference type="Pfam" id="PF11967"/>
    </source>
</evidence>
<dbReference type="SUPFAM" id="SSF50249">
    <property type="entry name" value="Nucleic acid-binding proteins"/>
    <property type="match status" value="1"/>
</dbReference>
<dbReference type="PANTHER" id="PTHR33991">
    <property type="entry name" value="DNA REPAIR PROTEIN RECO"/>
    <property type="match status" value="1"/>
</dbReference>
<evidence type="ECO:0000256" key="6">
    <source>
        <dbReference type="ARBA" id="ARBA00023204"/>
    </source>
</evidence>
<feature type="domain" description="DNA replication/recombination mediator RecO N-terminal" evidence="9">
    <location>
        <begin position="7"/>
        <end position="75"/>
    </location>
</feature>
<keyword evidence="11" id="KW-1185">Reference proteome</keyword>
<evidence type="ECO:0000313" key="10">
    <source>
        <dbReference type="EMBL" id="ODC03765.1"/>
    </source>
</evidence>